<reference evidence="2" key="1">
    <citation type="submission" date="2023-07" db="EMBL/GenBank/DDBJ databases">
        <title>Genome content predicts the carbon catabolic preferences of heterotrophic bacteria.</title>
        <authorList>
            <person name="Gralka M."/>
        </authorList>
    </citation>
    <scope>NUCLEOTIDE SEQUENCE</scope>
    <source>
        <strain evidence="2">I2M16</strain>
    </source>
</reference>
<gene>
    <name evidence="2" type="ORF">Q4490_02260</name>
</gene>
<evidence type="ECO:0000313" key="3">
    <source>
        <dbReference type="Proteomes" id="UP001169862"/>
    </source>
</evidence>
<evidence type="ECO:0000313" key="2">
    <source>
        <dbReference type="EMBL" id="MDO6452377.1"/>
    </source>
</evidence>
<accession>A0AAW7XH32</accession>
<feature type="signal peptide" evidence="1">
    <location>
        <begin position="1"/>
        <end position="22"/>
    </location>
</feature>
<dbReference type="Proteomes" id="UP001169862">
    <property type="component" value="Unassembled WGS sequence"/>
</dbReference>
<dbReference type="AlphaFoldDB" id="A0AAW7XH32"/>
<evidence type="ECO:0000256" key="1">
    <source>
        <dbReference type="SAM" id="SignalP"/>
    </source>
</evidence>
<dbReference type="EMBL" id="JAUOPG010000001">
    <property type="protein sequence ID" value="MDO6452377.1"/>
    <property type="molecule type" value="Genomic_DNA"/>
</dbReference>
<organism evidence="2 3">
    <name type="scientific">Neptunomonas phycophila</name>
    <dbReference type="NCBI Taxonomy" id="1572645"/>
    <lineage>
        <taxon>Bacteria</taxon>
        <taxon>Pseudomonadati</taxon>
        <taxon>Pseudomonadota</taxon>
        <taxon>Gammaproteobacteria</taxon>
        <taxon>Oceanospirillales</taxon>
        <taxon>Oceanospirillaceae</taxon>
        <taxon>Neptunomonas</taxon>
    </lineage>
</organism>
<dbReference type="InterPro" id="IPR025245">
    <property type="entry name" value="DUF4197"/>
</dbReference>
<proteinExistence type="predicted"/>
<dbReference type="Pfam" id="PF13852">
    <property type="entry name" value="DUF4197"/>
    <property type="match status" value="1"/>
</dbReference>
<feature type="chain" id="PRO_5043431891" evidence="1">
    <location>
        <begin position="23"/>
        <end position="254"/>
    </location>
</feature>
<protein>
    <submittedName>
        <fullName evidence="2">DUF4197 domain-containing protein</fullName>
    </submittedName>
</protein>
<keyword evidence="1" id="KW-0732">Signal</keyword>
<sequence length="254" mass="27070">MRKLWAPAILMSSCLLVPHVNAGWSDLVDKVKDEGGSVLKDSLISGNNSGSSSSLETSTIIEGLKESLSVGTQRAVAIVSANGGYLNDADIRVPLPNGLDKLSGALRQFGMGDQVDEFENSINRAAEKAAPKAASILSETITNMSFEDARTIYSGGDDAATQYLKDKSGDKIAALFKPEISTALSSVDATRSYDQLAKKAASLPVVGESIDTDLTDYVTNKALDGLFLKLAEQEKAIRENPAARTTELLQTLWK</sequence>
<name>A0AAW7XH32_9GAMM</name>
<dbReference type="RefSeq" id="WP_303548376.1">
    <property type="nucleotide sequence ID" value="NZ_JAUOPG010000001.1"/>
</dbReference>
<comment type="caution">
    <text evidence="2">The sequence shown here is derived from an EMBL/GenBank/DDBJ whole genome shotgun (WGS) entry which is preliminary data.</text>
</comment>